<protein>
    <submittedName>
        <fullName evidence="1">Uncharacterized protein</fullName>
    </submittedName>
</protein>
<dbReference type="EMBL" id="KQ085887">
    <property type="protein sequence ID" value="KLO19371.1"/>
    <property type="molecule type" value="Genomic_DNA"/>
</dbReference>
<name>A0A0H2SQJ7_9AGAM</name>
<keyword evidence="2" id="KW-1185">Reference proteome</keyword>
<dbReference type="Proteomes" id="UP000053477">
    <property type="component" value="Unassembled WGS sequence"/>
</dbReference>
<evidence type="ECO:0000313" key="1">
    <source>
        <dbReference type="EMBL" id="KLO19371.1"/>
    </source>
</evidence>
<dbReference type="AlphaFoldDB" id="A0A0H2SQJ7"/>
<sequence>MHYTKPITRATTIAACCAGRFPRPSRAALLQLLLQSSRNACTSTAFSTSALRSIVIAPCDTGAAGSFLIKLPLHMAINVESTRLIHTPRNMDAHCDPLLTPVKFRRDDQEGGPEAGI</sequence>
<evidence type="ECO:0000313" key="2">
    <source>
        <dbReference type="Proteomes" id="UP000053477"/>
    </source>
</evidence>
<organism evidence="1 2">
    <name type="scientific">Schizopora paradoxa</name>
    <dbReference type="NCBI Taxonomy" id="27342"/>
    <lineage>
        <taxon>Eukaryota</taxon>
        <taxon>Fungi</taxon>
        <taxon>Dikarya</taxon>
        <taxon>Basidiomycota</taxon>
        <taxon>Agaricomycotina</taxon>
        <taxon>Agaricomycetes</taxon>
        <taxon>Hymenochaetales</taxon>
        <taxon>Schizoporaceae</taxon>
        <taxon>Schizopora</taxon>
    </lineage>
</organism>
<proteinExistence type="predicted"/>
<reference evidence="1 2" key="1">
    <citation type="submission" date="2015-04" db="EMBL/GenBank/DDBJ databases">
        <title>Complete genome sequence of Schizopora paradoxa KUC8140, a cosmopolitan wood degrader in East Asia.</title>
        <authorList>
            <consortium name="DOE Joint Genome Institute"/>
            <person name="Min B."/>
            <person name="Park H."/>
            <person name="Jang Y."/>
            <person name="Kim J.-J."/>
            <person name="Kim K.H."/>
            <person name="Pangilinan J."/>
            <person name="Lipzen A."/>
            <person name="Riley R."/>
            <person name="Grigoriev I.V."/>
            <person name="Spatafora J.W."/>
            <person name="Choi I.-G."/>
        </authorList>
    </citation>
    <scope>NUCLEOTIDE SEQUENCE [LARGE SCALE GENOMIC DNA]</scope>
    <source>
        <strain evidence="1 2">KUC8140</strain>
    </source>
</reference>
<accession>A0A0H2SQJ7</accession>
<gene>
    <name evidence="1" type="ORF">SCHPADRAFT_74212</name>
</gene>
<dbReference type="InParanoid" id="A0A0H2SQJ7"/>